<dbReference type="GO" id="GO:0005737">
    <property type="term" value="C:cytoplasm"/>
    <property type="evidence" value="ECO:0007669"/>
    <property type="project" value="TreeGrafter"/>
</dbReference>
<name>A0A0M0JBJ8_9EUKA</name>
<evidence type="ECO:0000256" key="13">
    <source>
        <dbReference type="ARBA" id="ARBA00047899"/>
    </source>
</evidence>
<dbReference type="EC" id="2.7.11.1" evidence="4"/>
<feature type="domain" description="Protein kinase" evidence="16">
    <location>
        <begin position="29"/>
        <end position="292"/>
    </location>
</feature>
<dbReference type="AlphaFoldDB" id="A0A0M0JBJ8"/>
<accession>A0A0M0JBJ8</accession>
<evidence type="ECO:0000256" key="3">
    <source>
        <dbReference type="ARBA" id="ARBA00009985"/>
    </source>
</evidence>
<dbReference type="PANTHER" id="PTHR24346">
    <property type="entry name" value="MAP/MICROTUBULE AFFINITY-REGULATING KINASE"/>
    <property type="match status" value="1"/>
</dbReference>
<gene>
    <name evidence="17" type="ORF">Ctob_007253</name>
</gene>
<dbReference type="Pfam" id="PF00069">
    <property type="entry name" value="Pkinase"/>
    <property type="match status" value="1"/>
</dbReference>
<feature type="region of interest" description="Disordered" evidence="15">
    <location>
        <begin position="333"/>
        <end position="441"/>
    </location>
</feature>
<dbReference type="GO" id="GO:0005524">
    <property type="term" value="F:ATP binding"/>
    <property type="evidence" value="ECO:0007669"/>
    <property type="project" value="UniProtKB-KW"/>
</dbReference>
<evidence type="ECO:0000256" key="12">
    <source>
        <dbReference type="ARBA" id="ARBA00023211"/>
    </source>
</evidence>
<comment type="catalytic activity">
    <reaction evidence="13">
        <text>L-threonyl-[protein] + ATP = O-phospho-L-threonyl-[protein] + ADP + H(+)</text>
        <dbReference type="Rhea" id="RHEA:46608"/>
        <dbReference type="Rhea" id="RHEA-COMP:11060"/>
        <dbReference type="Rhea" id="RHEA-COMP:11605"/>
        <dbReference type="ChEBI" id="CHEBI:15378"/>
        <dbReference type="ChEBI" id="CHEBI:30013"/>
        <dbReference type="ChEBI" id="CHEBI:30616"/>
        <dbReference type="ChEBI" id="CHEBI:61977"/>
        <dbReference type="ChEBI" id="CHEBI:456216"/>
        <dbReference type="EC" id="2.7.11.1"/>
    </reaction>
</comment>
<dbReference type="PANTHER" id="PTHR24346:SF94">
    <property type="entry name" value="NON-SPECIFIC SERINE_THREONINE PROTEIN KINASE"/>
    <property type="match status" value="1"/>
</dbReference>
<protein>
    <recommendedName>
        <fullName evidence="4">non-specific serine/threonine protein kinase</fullName>
        <ecNumber evidence="4">2.7.11.1</ecNumber>
    </recommendedName>
</protein>
<keyword evidence="12" id="KW-0464">Manganese</keyword>
<keyword evidence="7" id="KW-0479">Metal-binding</keyword>
<dbReference type="OrthoDB" id="68483at2759"/>
<reference evidence="18" key="1">
    <citation type="journal article" date="2015" name="PLoS Genet.">
        <title>Genome Sequence and Transcriptome Analyses of Chrysochromulina tobin: Metabolic Tools for Enhanced Algal Fitness in the Prominent Order Prymnesiales (Haptophyceae).</title>
        <authorList>
            <person name="Hovde B.T."/>
            <person name="Deodato C.R."/>
            <person name="Hunsperger H.M."/>
            <person name="Ryken S.A."/>
            <person name="Yost W."/>
            <person name="Jha R.K."/>
            <person name="Patterson J."/>
            <person name="Monnat R.J. Jr."/>
            <person name="Barlow S.B."/>
            <person name="Starkenburg S.R."/>
            <person name="Cattolico R.A."/>
        </authorList>
    </citation>
    <scope>NUCLEOTIDE SEQUENCE</scope>
    <source>
        <strain evidence="18">CCMP291</strain>
    </source>
</reference>
<evidence type="ECO:0000256" key="7">
    <source>
        <dbReference type="ARBA" id="ARBA00022723"/>
    </source>
</evidence>
<comment type="caution">
    <text evidence="17">The sequence shown here is derived from an EMBL/GenBank/DDBJ whole genome shotgun (WGS) entry which is preliminary data.</text>
</comment>
<evidence type="ECO:0000259" key="16">
    <source>
        <dbReference type="PROSITE" id="PS50011"/>
    </source>
</evidence>
<evidence type="ECO:0000313" key="18">
    <source>
        <dbReference type="Proteomes" id="UP000037460"/>
    </source>
</evidence>
<keyword evidence="5" id="KW-0723">Serine/threonine-protein kinase</keyword>
<keyword evidence="9 17" id="KW-0418">Kinase</keyword>
<dbReference type="PROSITE" id="PS50011">
    <property type="entry name" value="PROTEIN_KINASE_DOM"/>
    <property type="match status" value="1"/>
</dbReference>
<dbReference type="Proteomes" id="UP000037460">
    <property type="component" value="Unassembled WGS sequence"/>
</dbReference>
<organism evidence="17 18">
    <name type="scientific">Chrysochromulina tobinii</name>
    <dbReference type="NCBI Taxonomy" id="1460289"/>
    <lineage>
        <taxon>Eukaryota</taxon>
        <taxon>Haptista</taxon>
        <taxon>Haptophyta</taxon>
        <taxon>Prymnesiophyceae</taxon>
        <taxon>Prymnesiales</taxon>
        <taxon>Chrysochromulinaceae</taxon>
        <taxon>Chrysochromulina</taxon>
    </lineage>
</organism>
<keyword evidence="11" id="KW-0460">Magnesium</keyword>
<evidence type="ECO:0000256" key="14">
    <source>
        <dbReference type="ARBA" id="ARBA00048679"/>
    </source>
</evidence>
<comment type="catalytic activity">
    <reaction evidence="14">
        <text>L-seryl-[protein] + ATP = O-phospho-L-seryl-[protein] + ADP + H(+)</text>
        <dbReference type="Rhea" id="RHEA:17989"/>
        <dbReference type="Rhea" id="RHEA-COMP:9863"/>
        <dbReference type="Rhea" id="RHEA-COMP:11604"/>
        <dbReference type="ChEBI" id="CHEBI:15378"/>
        <dbReference type="ChEBI" id="CHEBI:29999"/>
        <dbReference type="ChEBI" id="CHEBI:30616"/>
        <dbReference type="ChEBI" id="CHEBI:83421"/>
        <dbReference type="ChEBI" id="CHEBI:456216"/>
        <dbReference type="EC" id="2.7.11.1"/>
    </reaction>
</comment>
<comment type="cofactor">
    <cofactor evidence="2">
        <name>Mg(2+)</name>
        <dbReference type="ChEBI" id="CHEBI:18420"/>
    </cofactor>
</comment>
<evidence type="ECO:0000313" key="17">
    <source>
        <dbReference type="EMBL" id="KOO23870.1"/>
    </source>
</evidence>
<dbReference type="InterPro" id="IPR008271">
    <property type="entry name" value="Ser/Thr_kinase_AS"/>
</dbReference>
<evidence type="ECO:0000256" key="11">
    <source>
        <dbReference type="ARBA" id="ARBA00022842"/>
    </source>
</evidence>
<dbReference type="InterPro" id="IPR011009">
    <property type="entry name" value="Kinase-like_dom_sf"/>
</dbReference>
<dbReference type="Gene3D" id="1.10.510.10">
    <property type="entry name" value="Transferase(Phosphotransferase) domain 1"/>
    <property type="match status" value="1"/>
</dbReference>
<evidence type="ECO:0000256" key="15">
    <source>
        <dbReference type="SAM" id="MobiDB-lite"/>
    </source>
</evidence>
<evidence type="ECO:0000256" key="5">
    <source>
        <dbReference type="ARBA" id="ARBA00022527"/>
    </source>
</evidence>
<evidence type="ECO:0000256" key="8">
    <source>
        <dbReference type="ARBA" id="ARBA00022741"/>
    </source>
</evidence>
<sequence>MPGVTISQQEKKPFKLMDLRKPPSKHKQYMMGEILGEGAQGKVREAIDSETLQRVAIKRINLRQLRKIRHAEENLRKEITIHSKLKHKHVIEMLDSFVNDEKQKVYIVYEHVAGGSLQDVADSLPDNVLPATLMRRCTYQLFDALAYCHSCGVVHRDIKPSNLLISIEGVLKVGDFGVAEELDRYDEHDTCSKSRGSPAFQSPEVAAGKESFSGFKVDVWAAGVSLFLLMSGQVPFEGSSLLHLWELIELGKYDIPERIAADAKLRDLICGLLVVDETTRLSVQDARKHTWLDGAEDEGWSDEDRRLVSAVVLGSVRPLVVMRSVARMYGEEPPLEDALEEPPTPAMPLLDDSAPAAVPPLREPKCDALTAEGGGEENKSPALGRRALRRMLTGEFPGGAKSMDALSQQLAEAPEPEEAEGESFRRKPRRTRSADAECNVQ</sequence>
<comment type="cofactor">
    <cofactor evidence="1">
        <name>Mn(2+)</name>
        <dbReference type="ChEBI" id="CHEBI:29035"/>
    </cofactor>
</comment>
<proteinExistence type="inferred from homology"/>
<keyword evidence="8" id="KW-0547">Nucleotide-binding</keyword>
<dbReference type="SMART" id="SM00220">
    <property type="entry name" value="S_TKc"/>
    <property type="match status" value="1"/>
</dbReference>
<dbReference type="Gene3D" id="3.30.200.20">
    <property type="entry name" value="Phosphorylase Kinase, domain 1"/>
    <property type="match status" value="1"/>
</dbReference>
<evidence type="ECO:0000256" key="9">
    <source>
        <dbReference type="ARBA" id="ARBA00022777"/>
    </source>
</evidence>
<keyword evidence="6" id="KW-0808">Transferase</keyword>
<evidence type="ECO:0000256" key="1">
    <source>
        <dbReference type="ARBA" id="ARBA00001936"/>
    </source>
</evidence>
<dbReference type="PROSITE" id="PS00108">
    <property type="entry name" value="PROTEIN_KINASE_ST"/>
    <property type="match status" value="1"/>
</dbReference>
<keyword evidence="18" id="KW-1185">Reference proteome</keyword>
<keyword evidence="10" id="KW-0067">ATP-binding</keyword>
<dbReference type="EMBL" id="JWZX01003150">
    <property type="protein sequence ID" value="KOO23870.1"/>
    <property type="molecule type" value="Genomic_DNA"/>
</dbReference>
<dbReference type="GO" id="GO:0004674">
    <property type="term" value="F:protein serine/threonine kinase activity"/>
    <property type="evidence" value="ECO:0007669"/>
    <property type="project" value="UniProtKB-KW"/>
</dbReference>
<comment type="similarity">
    <text evidence="3">Belongs to the protein kinase superfamily. CAMK Ser/Thr protein kinase family. LKB1 subfamily.</text>
</comment>
<dbReference type="InterPro" id="IPR000719">
    <property type="entry name" value="Prot_kinase_dom"/>
</dbReference>
<evidence type="ECO:0000256" key="2">
    <source>
        <dbReference type="ARBA" id="ARBA00001946"/>
    </source>
</evidence>
<dbReference type="GO" id="GO:0046872">
    <property type="term" value="F:metal ion binding"/>
    <property type="evidence" value="ECO:0007669"/>
    <property type="project" value="UniProtKB-KW"/>
</dbReference>
<evidence type="ECO:0000256" key="4">
    <source>
        <dbReference type="ARBA" id="ARBA00012513"/>
    </source>
</evidence>
<evidence type="ECO:0000256" key="10">
    <source>
        <dbReference type="ARBA" id="ARBA00022840"/>
    </source>
</evidence>
<dbReference type="FunFam" id="3.30.200.20:FF:000042">
    <property type="entry name" value="Aurora kinase A"/>
    <property type="match status" value="1"/>
</dbReference>
<dbReference type="SUPFAM" id="SSF56112">
    <property type="entry name" value="Protein kinase-like (PK-like)"/>
    <property type="match status" value="1"/>
</dbReference>
<evidence type="ECO:0000256" key="6">
    <source>
        <dbReference type="ARBA" id="ARBA00022679"/>
    </source>
</evidence>
<dbReference type="FunFam" id="1.10.510.10:FF:000571">
    <property type="entry name" value="Maternal embryonic leucine zipper kinase"/>
    <property type="match status" value="1"/>
</dbReference>
<dbReference type="GO" id="GO:0035556">
    <property type="term" value="P:intracellular signal transduction"/>
    <property type="evidence" value="ECO:0007669"/>
    <property type="project" value="TreeGrafter"/>
</dbReference>